<accession>A0A2B7ZRA5</accession>
<organism evidence="3 4">
    <name type="scientific">[Emmonsia] crescens</name>
    <dbReference type="NCBI Taxonomy" id="73230"/>
    <lineage>
        <taxon>Eukaryota</taxon>
        <taxon>Fungi</taxon>
        <taxon>Dikarya</taxon>
        <taxon>Ascomycota</taxon>
        <taxon>Pezizomycotina</taxon>
        <taxon>Eurotiomycetes</taxon>
        <taxon>Eurotiomycetidae</taxon>
        <taxon>Onygenales</taxon>
        <taxon>Ajellomycetaceae</taxon>
        <taxon>Emergomyces</taxon>
    </lineage>
</organism>
<feature type="transmembrane region" description="Helical" evidence="1">
    <location>
        <begin position="209"/>
        <end position="232"/>
    </location>
</feature>
<evidence type="ECO:0000256" key="1">
    <source>
        <dbReference type="SAM" id="Phobius"/>
    </source>
</evidence>
<dbReference type="Proteomes" id="UP000226031">
    <property type="component" value="Unassembled WGS sequence"/>
</dbReference>
<evidence type="ECO:0000313" key="4">
    <source>
        <dbReference type="Proteomes" id="UP000226031"/>
    </source>
</evidence>
<dbReference type="PANTHER" id="PTHR34502">
    <property type="entry name" value="DUF6594 DOMAIN-CONTAINING PROTEIN-RELATED"/>
    <property type="match status" value="1"/>
</dbReference>
<dbReference type="AlphaFoldDB" id="A0A2B7ZRA5"/>
<dbReference type="PANTHER" id="PTHR34502:SF4">
    <property type="entry name" value="DUF6594 DOMAIN-CONTAINING PROTEIN"/>
    <property type="match status" value="1"/>
</dbReference>
<feature type="transmembrane region" description="Helical" evidence="1">
    <location>
        <begin position="238"/>
        <end position="257"/>
    </location>
</feature>
<keyword evidence="4" id="KW-1185">Reference proteome</keyword>
<reference evidence="3 4" key="1">
    <citation type="submission" date="2017-10" db="EMBL/GenBank/DDBJ databases">
        <title>Comparative genomics in systemic dimorphic fungi from Ajellomycetaceae.</title>
        <authorList>
            <person name="Munoz J.F."/>
            <person name="Mcewen J.G."/>
            <person name="Clay O.K."/>
            <person name="Cuomo C.A."/>
        </authorList>
    </citation>
    <scope>NUCLEOTIDE SEQUENCE [LARGE SCALE GENOMIC DNA]</scope>
    <source>
        <strain evidence="3 4">UAMH4076</strain>
    </source>
</reference>
<dbReference type="EMBL" id="PDND01000024">
    <property type="protein sequence ID" value="PGH35297.1"/>
    <property type="molecule type" value="Genomic_DNA"/>
</dbReference>
<name>A0A2B7ZRA5_9EURO</name>
<dbReference type="VEuPathDB" id="FungiDB:EMCG_03371"/>
<dbReference type="STRING" id="73230.A0A2B7ZRA5"/>
<dbReference type="Pfam" id="PF20237">
    <property type="entry name" value="DUF6594"/>
    <property type="match status" value="1"/>
</dbReference>
<keyword evidence="1" id="KW-0472">Membrane</keyword>
<sequence>MSTQDVELGIPRDGYPALASWIGEDPDQATFIFRKFTRLSARNLLHLQAQVYELEKQLDDLDKETALGQDVILKMSARQWESFAKYSEQPGPVQERMKLVGQITVKLKEYHEALILQSNIASLESPDTGLLRIFRRWLRREKQGGVDSVIGGKARNMLGISADLIALKTPPEQDMLSRILQNHWPLEGKPRRGRDDGTRYYHLRHISRAVAVISTLIVIVDLVGAIVSLYYIRKPEARLGLIAAFTIVFGLSLRFASNAKRAEIFGASAAYAAVLVVFVSGDLGGSSTKVSTAD</sequence>
<evidence type="ECO:0000313" key="3">
    <source>
        <dbReference type="EMBL" id="PGH35297.1"/>
    </source>
</evidence>
<evidence type="ECO:0000259" key="2">
    <source>
        <dbReference type="Pfam" id="PF20237"/>
    </source>
</evidence>
<keyword evidence="1" id="KW-1133">Transmembrane helix</keyword>
<gene>
    <name evidence="3" type="ORF">GX50_01877</name>
</gene>
<feature type="domain" description="DUF6594" evidence="2">
    <location>
        <begin position="15"/>
        <end position="276"/>
    </location>
</feature>
<protein>
    <recommendedName>
        <fullName evidence="2">DUF6594 domain-containing protein</fullName>
    </recommendedName>
</protein>
<dbReference type="InterPro" id="IPR046529">
    <property type="entry name" value="DUF6594"/>
</dbReference>
<proteinExistence type="predicted"/>
<feature type="transmembrane region" description="Helical" evidence="1">
    <location>
        <begin position="264"/>
        <end position="281"/>
    </location>
</feature>
<comment type="caution">
    <text evidence="3">The sequence shown here is derived from an EMBL/GenBank/DDBJ whole genome shotgun (WGS) entry which is preliminary data.</text>
</comment>
<keyword evidence="1" id="KW-0812">Transmembrane</keyword>